<evidence type="ECO:0000313" key="1">
    <source>
        <dbReference type="EMBL" id="MDF8335826.1"/>
    </source>
</evidence>
<evidence type="ECO:0000313" key="2">
    <source>
        <dbReference type="Proteomes" id="UP001222770"/>
    </source>
</evidence>
<comment type="caution">
    <text evidence="1">The sequence shown here is derived from an EMBL/GenBank/DDBJ whole genome shotgun (WGS) entry which is preliminary data.</text>
</comment>
<evidence type="ECO:0008006" key="3">
    <source>
        <dbReference type="Google" id="ProtNLM"/>
    </source>
</evidence>
<organism evidence="1 2">
    <name type="scientific">Novosphingobium cyanobacteriorum</name>
    <dbReference type="NCBI Taxonomy" id="3024215"/>
    <lineage>
        <taxon>Bacteria</taxon>
        <taxon>Pseudomonadati</taxon>
        <taxon>Pseudomonadota</taxon>
        <taxon>Alphaproteobacteria</taxon>
        <taxon>Sphingomonadales</taxon>
        <taxon>Sphingomonadaceae</taxon>
        <taxon>Novosphingobium</taxon>
    </lineage>
</organism>
<gene>
    <name evidence="1" type="ORF">POM99_21715</name>
</gene>
<dbReference type="EMBL" id="JAROCY010000047">
    <property type="protein sequence ID" value="MDF8335826.1"/>
    <property type="molecule type" value="Genomic_DNA"/>
</dbReference>
<keyword evidence="2" id="KW-1185">Reference proteome</keyword>
<dbReference type="Proteomes" id="UP001222770">
    <property type="component" value="Unassembled WGS sequence"/>
</dbReference>
<sequence>MLALLRKTPAHNGFPFTQERRDLMERAREQLTLLGFAPCKIGGMPGFRYQLPAGYIEVCSTIHTDGTTMRVSWMVTLYRHSTRGWSEMRTIGEDLDALGPSCHTAVLSLLRPNDDDTAYRPRRGRYRALLR</sequence>
<name>A0ABT6CPI1_9SPHN</name>
<protein>
    <recommendedName>
        <fullName evidence="3">DUF4304 domain-containing protein</fullName>
    </recommendedName>
</protein>
<proteinExistence type="predicted"/>
<reference evidence="1 2" key="1">
    <citation type="submission" date="2023-03" db="EMBL/GenBank/DDBJ databases">
        <title>Novosphingobium cyanobacteriorum sp. nov., isolated from a eutrophic reservoir during the Microcystis bloom period.</title>
        <authorList>
            <person name="Kang M."/>
            <person name="Le V."/>
            <person name="Ko S.-R."/>
            <person name="Lee S.-A."/>
            <person name="Ahn C.-Y."/>
        </authorList>
    </citation>
    <scope>NUCLEOTIDE SEQUENCE [LARGE SCALE GENOMIC DNA]</scope>
    <source>
        <strain evidence="1 2">HBC54</strain>
    </source>
</reference>
<dbReference type="RefSeq" id="WP_277280848.1">
    <property type="nucleotide sequence ID" value="NZ_JAROCY010000047.1"/>
</dbReference>
<accession>A0ABT6CPI1</accession>